<evidence type="ECO:0000313" key="1">
    <source>
        <dbReference type="EMBL" id="ADU21141.1"/>
    </source>
</evidence>
<protein>
    <recommendedName>
        <fullName evidence="3">Lipoprotein</fullName>
    </recommendedName>
</protein>
<name>E6UGV4_RUMA7</name>
<dbReference type="KEGG" id="ral:Rumal_0592"/>
<dbReference type="RefSeq" id="WP_013497332.1">
    <property type="nucleotide sequence ID" value="NC_014833.1"/>
</dbReference>
<accession>E6UGV4</accession>
<evidence type="ECO:0008006" key="3">
    <source>
        <dbReference type="Google" id="ProtNLM"/>
    </source>
</evidence>
<proteinExistence type="predicted"/>
<dbReference type="STRING" id="697329.Rumal_0592"/>
<organism evidence="1 2">
    <name type="scientific">Ruminococcus albus (strain ATCC 27210 / DSM 20455 / JCM 14654 / NCDO 2250 / 7)</name>
    <dbReference type="NCBI Taxonomy" id="697329"/>
    <lineage>
        <taxon>Bacteria</taxon>
        <taxon>Bacillati</taxon>
        <taxon>Bacillota</taxon>
        <taxon>Clostridia</taxon>
        <taxon>Eubacteriales</taxon>
        <taxon>Oscillospiraceae</taxon>
        <taxon>Ruminococcus</taxon>
    </lineage>
</organism>
<dbReference type="Proteomes" id="UP000006919">
    <property type="component" value="Chromosome"/>
</dbReference>
<reference evidence="1 2" key="1">
    <citation type="journal article" date="2011" name="J. Bacteriol.">
        <title>Complete genome of the cellulolytic ruminal bacterium Ruminococcus albus 7.</title>
        <authorList>
            <person name="Suen G."/>
            <person name="Stevenson D.M."/>
            <person name="Bruce D.C."/>
            <person name="Chertkov O."/>
            <person name="Copeland A."/>
            <person name="Cheng J.F."/>
            <person name="Detter C."/>
            <person name="Detter J.C."/>
            <person name="Goodwin L.A."/>
            <person name="Han C.S."/>
            <person name="Hauser L.J."/>
            <person name="Ivanova N.N."/>
            <person name="Kyrpides N.C."/>
            <person name="Land M.L."/>
            <person name="Lapidus A."/>
            <person name="Lucas S."/>
            <person name="Ovchinnikova G."/>
            <person name="Pitluck S."/>
            <person name="Tapia R."/>
            <person name="Woyke T."/>
            <person name="Boyum J."/>
            <person name="Mead D."/>
            <person name="Weimer P.J."/>
        </authorList>
    </citation>
    <scope>NUCLEOTIDE SEQUENCE [LARGE SCALE GENOMIC DNA]</scope>
    <source>
        <strain evidence="2">ATCC 27210 / DSM 20455 / JCM 14654 / NCDO 2250 / 7</strain>
    </source>
</reference>
<sequence precursor="true">MKKVMRYVKLYALVMVMITAVLMTGCYADGRGTYFPDSAEMQKNLSGKGYDVSVEKTDNGEHLIGGRKDTFIEFYWLDSADDAKTLSDELASRHSDYKELRSITNSQEYGNIVFCSNGSAMDDAGIQIIEVKVDD</sequence>
<dbReference type="AlphaFoldDB" id="E6UGV4"/>
<evidence type="ECO:0000313" key="2">
    <source>
        <dbReference type="Proteomes" id="UP000006919"/>
    </source>
</evidence>
<dbReference type="EMBL" id="CP002403">
    <property type="protein sequence ID" value="ADU21141.1"/>
    <property type="molecule type" value="Genomic_DNA"/>
</dbReference>
<gene>
    <name evidence="1" type="ordered locus">Rumal_0592</name>
</gene>
<dbReference type="HOGENOM" id="CLU_1884248_0_0_9"/>
<dbReference type="PROSITE" id="PS51257">
    <property type="entry name" value="PROKAR_LIPOPROTEIN"/>
    <property type="match status" value="1"/>
</dbReference>